<dbReference type="EMBL" id="GL890968">
    <property type="protein sequence ID" value="EGJ29632.1"/>
    <property type="molecule type" value="Genomic_DNA"/>
</dbReference>
<evidence type="ECO:0000259" key="2">
    <source>
        <dbReference type="Pfam" id="PF13239"/>
    </source>
</evidence>
<dbReference type="eggNOG" id="ENOG5031EQC">
    <property type="taxonomic scope" value="Bacteria"/>
</dbReference>
<protein>
    <recommendedName>
        <fullName evidence="2">2TM domain-containing protein</fullName>
    </recommendedName>
</protein>
<dbReference type="InterPro" id="IPR025698">
    <property type="entry name" value="2TM_dom"/>
</dbReference>
<gene>
    <name evidence="3" type="ORF">LYNGBM3L_61540</name>
</gene>
<dbReference type="OrthoDB" id="560236at2"/>
<keyword evidence="1" id="KW-0472">Membrane</keyword>
<sequence>MSVFQTKSTHSYNQQDIQQILNLALARQEMVEEFSREQLVEIASELGISIHTLLEAEREWLAQQQEQQKRHEFNSYRRSQFKKSFGKFVIVNSFLLAINLINVGFNFAALSWSLYIFLFWGLWIALRAWNTYQVQGDDYERAFQKWKLQNQVKQIAQSTYSSLKNWIQDQGLTTKD</sequence>
<feature type="transmembrane region" description="Helical" evidence="1">
    <location>
        <begin position="84"/>
        <end position="101"/>
    </location>
</feature>
<evidence type="ECO:0000313" key="4">
    <source>
        <dbReference type="Proteomes" id="UP000003959"/>
    </source>
</evidence>
<dbReference type="Pfam" id="PF13239">
    <property type="entry name" value="2TM"/>
    <property type="match status" value="1"/>
</dbReference>
<keyword evidence="1" id="KW-1133">Transmembrane helix</keyword>
<dbReference type="RefSeq" id="WP_008189265.1">
    <property type="nucleotide sequence ID" value="NZ_GL890968.1"/>
</dbReference>
<name>F4Y0K8_9CYAN</name>
<feature type="transmembrane region" description="Helical" evidence="1">
    <location>
        <begin position="107"/>
        <end position="126"/>
    </location>
</feature>
<evidence type="ECO:0000313" key="3">
    <source>
        <dbReference type="EMBL" id="EGJ29632.1"/>
    </source>
</evidence>
<reference evidence="4" key="1">
    <citation type="journal article" date="2011" name="Proc. Natl. Acad. Sci. U.S.A.">
        <title>Genomic insights into the physiology and ecology of the marine filamentous cyanobacterium Lyngbya majuscula.</title>
        <authorList>
            <person name="Jones A.C."/>
            <person name="Monroe E.A."/>
            <person name="Podell S."/>
            <person name="Hess W.R."/>
            <person name="Klages S."/>
            <person name="Esquenazi E."/>
            <person name="Niessen S."/>
            <person name="Hoover H."/>
            <person name="Rothmann M."/>
            <person name="Lasken R.S."/>
            <person name="Yates J.R.III."/>
            <person name="Reinhardt R."/>
            <person name="Kube M."/>
            <person name="Burkart M.D."/>
            <person name="Allen E.E."/>
            <person name="Dorrestein P.C."/>
            <person name="Gerwick W.H."/>
            <person name="Gerwick L."/>
        </authorList>
    </citation>
    <scope>NUCLEOTIDE SEQUENCE [LARGE SCALE GENOMIC DNA]</scope>
    <source>
        <strain evidence="4">3L</strain>
    </source>
</reference>
<dbReference type="AlphaFoldDB" id="F4Y0K8"/>
<keyword evidence="1" id="KW-0812">Transmembrane</keyword>
<proteinExistence type="predicted"/>
<organism evidence="3 4">
    <name type="scientific">Moorena producens 3L</name>
    <dbReference type="NCBI Taxonomy" id="489825"/>
    <lineage>
        <taxon>Bacteria</taxon>
        <taxon>Bacillati</taxon>
        <taxon>Cyanobacteriota</taxon>
        <taxon>Cyanophyceae</taxon>
        <taxon>Coleofasciculales</taxon>
        <taxon>Coleofasciculaceae</taxon>
        <taxon>Moorena</taxon>
    </lineage>
</organism>
<feature type="domain" description="2TM" evidence="2">
    <location>
        <begin position="69"/>
        <end position="153"/>
    </location>
</feature>
<dbReference type="Proteomes" id="UP000003959">
    <property type="component" value="Unassembled WGS sequence"/>
</dbReference>
<accession>F4Y0K8</accession>
<keyword evidence="4" id="KW-1185">Reference proteome</keyword>
<dbReference type="HOGENOM" id="CLU_129293_0_0_3"/>
<evidence type="ECO:0000256" key="1">
    <source>
        <dbReference type="SAM" id="Phobius"/>
    </source>
</evidence>